<evidence type="ECO:0000256" key="2">
    <source>
        <dbReference type="ARBA" id="ARBA00022475"/>
    </source>
</evidence>
<reference evidence="8 9" key="1">
    <citation type="submission" date="2015-02" db="EMBL/GenBank/DDBJ databases">
        <title>Draft genome sequences of ten Microbacterium spp. with emphasis on heavy metal contaminated environments.</title>
        <authorList>
            <person name="Corretto E."/>
        </authorList>
    </citation>
    <scope>NUCLEOTIDE SEQUENCE [LARGE SCALE GENOMIC DNA]</scope>
    <source>
        <strain evidence="8 9">BEL4b</strain>
    </source>
</reference>
<gene>
    <name evidence="8" type="ORF">RS83_02720</name>
</gene>
<evidence type="ECO:0000256" key="3">
    <source>
        <dbReference type="ARBA" id="ARBA00022692"/>
    </source>
</evidence>
<feature type="transmembrane region" description="Helical" evidence="6">
    <location>
        <begin position="264"/>
        <end position="281"/>
    </location>
</feature>
<dbReference type="SMART" id="SM00849">
    <property type="entry name" value="Lactamase_B"/>
    <property type="match status" value="1"/>
</dbReference>
<dbReference type="InterPro" id="IPR052159">
    <property type="entry name" value="Competence_DNA_uptake"/>
</dbReference>
<dbReference type="PANTHER" id="PTHR30619:SF1">
    <property type="entry name" value="RECOMBINATION PROTEIN 2"/>
    <property type="match status" value="1"/>
</dbReference>
<feature type="transmembrane region" description="Helical" evidence="6">
    <location>
        <begin position="421"/>
        <end position="439"/>
    </location>
</feature>
<keyword evidence="4 6" id="KW-1133">Transmembrane helix</keyword>
<evidence type="ECO:0000259" key="7">
    <source>
        <dbReference type="SMART" id="SM00849"/>
    </source>
</evidence>
<feature type="transmembrane region" description="Helical" evidence="6">
    <location>
        <begin position="451"/>
        <end position="475"/>
    </location>
</feature>
<feature type="transmembrane region" description="Helical" evidence="6">
    <location>
        <begin position="59"/>
        <end position="81"/>
    </location>
</feature>
<dbReference type="InterPro" id="IPR036866">
    <property type="entry name" value="RibonucZ/Hydroxyglut_hydro"/>
</dbReference>
<evidence type="ECO:0000256" key="4">
    <source>
        <dbReference type="ARBA" id="ARBA00022989"/>
    </source>
</evidence>
<keyword evidence="5 6" id="KW-0472">Membrane</keyword>
<feature type="transmembrane region" description="Helical" evidence="6">
    <location>
        <begin position="234"/>
        <end position="255"/>
    </location>
</feature>
<evidence type="ECO:0000256" key="1">
    <source>
        <dbReference type="ARBA" id="ARBA00004651"/>
    </source>
</evidence>
<evidence type="ECO:0000256" key="5">
    <source>
        <dbReference type="ARBA" id="ARBA00023136"/>
    </source>
</evidence>
<dbReference type="InterPro" id="IPR035681">
    <property type="entry name" value="ComA-like_MBL"/>
</dbReference>
<dbReference type="SUPFAM" id="SSF56281">
    <property type="entry name" value="Metallo-hydrolase/oxidoreductase"/>
    <property type="match status" value="1"/>
</dbReference>
<dbReference type="Pfam" id="PF03772">
    <property type="entry name" value="Competence"/>
    <property type="match status" value="1"/>
</dbReference>
<proteinExistence type="predicted"/>
<keyword evidence="2" id="KW-1003">Cell membrane</keyword>
<feature type="transmembrane region" description="Helical" evidence="6">
    <location>
        <begin position="390"/>
        <end position="414"/>
    </location>
</feature>
<feature type="domain" description="Metallo-beta-lactamase" evidence="7">
    <location>
        <begin position="535"/>
        <end position="700"/>
    </location>
</feature>
<dbReference type="Proteomes" id="UP000033640">
    <property type="component" value="Unassembled WGS sequence"/>
</dbReference>
<dbReference type="NCBIfam" id="TIGR00360">
    <property type="entry name" value="ComEC_N-term"/>
    <property type="match status" value="1"/>
</dbReference>
<feature type="transmembrane region" description="Helical" evidence="6">
    <location>
        <begin position="29"/>
        <end position="47"/>
    </location>
</feature>
<protein>
    <submittedName>
        <fullName evidence="8">ComEC family competence protein</fullName>
    </submittedName>
</protein>
<evidence type="ECO:0000256" key="6">
    <source>
        <dbReference type="SAM" id="Phobius"/>
    </source>
</evidence>
<feature type="transmembrane region" description="Helical" evidence="6">
    <location>
        <begin position="333"/>
        <end position="350"/>
    </location>
</feature>
<sequence length="777" mass="79628">MRRRDFRLLPLAAGVWAAALLCVFVPAVAGWVAAGCAVGACVVIWLARVRGRSRAAMMTGGLAVVLFAAMAAAAITVTLSIQAREQAAASAGRVVEVTATVTSSAAVGQDGRLWFEAQTSSIGLRSEGRPVSVPVRIGVDPADGFDLGAGLRVVGEAAVTDAGERSALVIFATKAEVIHPADGVFGVAADARRAFIERSTRLPEPGAGLLPGLAVGDTRAVSEELNDDMRTTGLSHLTAVSGANCAIVVGAMFWLTSLCGGGRAVRVIVAATSLAGFVVLVTPEPSVIRAAVVAGVAMLTILLGRPRAGAAMLALCVVGILVVDPWLAATPGFALSVAASAALILLAPPLTRGMRRWMPAPIALAIAVPLAAQLACGPIIALFAEQQSLIGVAANLLAAPAAPIATVIGLLACLTAPIPPVADLLAASAWLPAAWIATTATTAADLPIAQILLPAGIGSALLVLGVSTALALVILRPRVEDATSERPLMWNLRRAAAAALIIVLALGGARALLDGPLATASTPEGWSIAACDVGQGDALVVRSEGVVALIDTGPEPEPLARCLRSLGVERIDLLVLTHFDLDHIGGVAAVQGKVGVLLHGPPDGPDDQRVLDALSEGGASSTDAETGMRGKLGASSWRVLWPQRASVAFPKGNDASVVVEFSGGDVPRSLFLGDLSAAPQRMLMRTARLSGGYAVVKVAHHGSADQDPGLYQALRPMIALFSVGADNDYGHPRDETLDLLGATGAHAFRTDRQGRILIRLDDGELRVWTEASVGRPR</sequence>
<dbReference type="PANTHER" id="PTHR30619">
    <property type="entry name" value="DNA INTERNALIZATION/COMPETENCE PROTEIN COMEC/REC2"/>
    <property type="match status" value="1"/>
</dbReference>
<dbReference type="PATRIC" id="fig|82380.11.peg.2757"/>
<comment type="subcellular location">
    <subcellularLocation>
        <location evidence="1">Cell membrane</location>
        <topology evidence="1">Multi-pass membrane protein</topology>
    </subcellularLocation>
</comment>
<dbReference type="EMBL" id="JYIW01000026">
    <property type="protein sequence ID" value="KJL27668.1"/>
    <property type="molecule type" value="Genomic_DNA"/>
</dbReference>
<dbReference type="Pfam" id="PF00753">
    <property type="entry name" value="Lactamase_B"/>
    <property type="match status" value="1"/>
</dbReference>
<dbReference type="GO" id="GO:0005886">
    <property type="term" value="C:plasma membrane"/>
    <property type="evidence" value="ECO:0007669"/>
    <property type="project" value="UniProtKB-SubCell"/>
</dbReference>
<keyword evidence="3 6" id="KW-0812">Transmembrane</keyword>
<feature type="transmembrane region" description="Helical" evidence="6">
    <location>
        <begin position="310"/>
        <end position="327"/>
    </location>
</feature>
<dbReference type="CDD" id="cd07731">
    <property type="entry name" value="ComA-like_MBL-fold"/>
    <property type="match status" value="1"/>
</dbReference>
<dbReference type="Gene3D" id="3.60.15.10">
    <property type="entry name" value="Ribonuclease Z/Hydroxyacylglutathione hydrolase-like"/>
    <property type="match status" value="1"/>
</dbReference>
<comment type="caution">
    <text evidence="8">The sequence shown here is derived from an EMBL/GenBank/DDBJ whole genome shotgun (WGS) entry which is preliminary data.</text>
</comment>
<feature type="transmembrane region" description="Helical" evidence="6">
    <location>
        <begin position="495"/>
        <end position="513"/>
    </location>
</feature>
<dbReference type="InterPro" id="IPR001279">
    <property type="entry name" value="Metallo-B-lactamas"/>
</dbReference>
<dbReference type="AlphaFoldDB" id="A0A0F0L3E5"/>
<organism evidence="8 9">
    <name type="scientific">Microbacterium oxydans</name>
    <dbReference type="NCBI Taxonomy" id="82380"/>
    <lineage>
        <taxon>Bacteria</taxon>
        <taxon>Bacillati</taxon>
        <taxon>Actinomycetota</taxon>
        <taxon>Actinomycetes</taxon>
        <taxon>Micrococcales</taxon>
        <taxon>Microbacteriaceae</taxon>
        <taxon>Microbacterium</taxon>
    </lineage>
</organism>
<dbReference type="OrthoDB" id="7177610at2"/>
<name>A0A0F0L3E5_9MICO</name>
<dbReference type="RefSeq" id="WP_045280051.1">
    <property type="nucleotide sequence ID" value="NZ_JYIW01000026.1"/>
</dbReference>
<dbReference type="InterPro" id="IPR004477">
    <property type="entry name" value="ComEC_N"/>
</dbReference>
<evidence type="ECO:0000313" key="8">
    <source>
        <dbReference type="EMBL" id="KJL27668.1"/>
    </source>
</evidence>
<evidence type="ECO:0000313" key="9">
    <source>
        <dbReference type="Proteomes" id="UP000033640"/>
    </source>
</evidence>
<feature type="transmembrane region" description="Helical" evidence="6">
    <location>
        <begin position="362"/>
        <end position="384"/>
    </location>
</feature>
<accession>A0A0F0L3E5</accession>